<feature type="active site" description="Proton acceptor" evidence="4">
    <location>
        <position position="384"/>
    </location>
</feature>
<evidence type="ECO:0000313" key="9">
    <source>
        <dbReference type="Proteomes" id="UP000789572"/>
    </source>
</evidence>
<dbReference type="AlphaFoldDB" id="A0A9N9FSV5"/>
<dbReference type="InterPro" id="IPR020610">
    <property type="entry name" value="Thiolase_AS"/>
</dbReference>
<protein>
    <submittedName>
        <fullName evidence="8">10475_t:CDS:1</fullName>
    </submittedName>
</protein>
<dbReference type="GO" id="GO:0005739">
    <property type="term" value="C:mitochondrion"/>
    <property type="evidence" value="ECO:0007669"/>
    <property type="project" value="TreeGrafter"/>
</dbReference>
<dbReference type="SUPFAM" id="SSF53901">
    <property type="entry name" value="Thiolase-like"/>
    <property type="match status" value="2"/>
</dbReference>
<reference evidence="8" key="1">
    <citation type="submission" date="2021-06" db="EMBL/GenBank/DDBJ databases">
        <authorList>
            <person name="Kallberg Y."/>
            <person name="Tangrot J."/>
            <person name="Rosling A."/>
        </authorList>
    </citation>
    <scope>NUCLEOTIDE SEQUENCE</scope>
    <source>
        <strain evidence="8">IA702</strain>
    </source>
</reference>
<feature type="active site" description="Acyl-thioester intermediate" evidence="4">
    <location>
        <position position="93"/>
    </location>
</feature>
<dbReference type="PROSITE" id="PS00099">
    <property type="entry name" value="THIOLASE_3"/>
    <property type="match status" value="1"/>
</dbReference>
<dbReference type="PANTHER" id="PTHR18919">
    <property type="entry name" value="ACETYL-COA C-ACYLTRANSFERASE"/>
    <property type="match status" value="1"/>
</dbReference>
<gene>
    <name evidence="8" type="ORF">POCULU_LOCUS5165</name>
</gene>
<evidence type="ECO:0000313" key="8">
    <source>
        <dbReference type="EMBL" id="CAG8553967.1"/>
    </source>
</evidence>
<evidence type="ECO:0000256" key="3">
    <source>
        <dbReference type="ARBA" id="ARBA00023315"/>
    </source>
</evidence>
<evidence type="ECO:0000256" key="1">
    <source>
        <dbReference type="ARBA" id="ARBA00010982"/>
    </source>
</evidence>
<dbReference type="PANTHER" id="PTHR18919:SF107">
    <property type="entry name" value="ACETYL-COA ACETYLTRANSFERASE, CYTOSOLIC"/>
    <property type="match status" value="1"/>
</dbReference>
<dbReference type="InterPro" id="IPR020617">
    <property type="entry name" value="Thiolase_C"/>
</dbReference>
<dbReference type="InterPro" id="IPR002155">
    <property type="entry name" value="Thiolase"/>
</dbReference>
<dbReference type="FunFam" id="3.40.47.10:FF:000010">
    <property type="entry name" value="Acetyl-CoA acetyltransferase (Thiolase)"/>
    <property type="match status" value="1"/>
</dbReference>
<dbReference type="PIRSF" id="PIRSF000429">
    <property type="entry name" value="Ac-CoA_Ac_transf"/>
    <property type="match status" value="1"/>
</dbReference>
<dbReference type="InterPro" id="IPR020616">
    <property type="entry name" value="Thiolase_N"/>
</dbReference>
<comment type="caution">
    <text evidence="8">The sequence shown here is derived from an EMBL/GenBank/DDBJ whole genome shotgun (WGS) entry which is preliminary data.</text>
</comment>
<feature type="domain" description="Thiolase C-terminal" evidence="7">
    <location>
        <begin position="276"/>
        <end position="397"/>
    </location>
</feature>
<dbReference type="InterPro" id="IPR020615">
    <property type="entry name" value="Thiolase_acyl_enz_int_AS"/>
</dbReference>
<dbReference type="PROSITE" id="PS00098">
    <property type="entry name" value="THIOLASE_1"/>
    <property type="match status" value="1"/>
</dbReference>
<feature type="active site" description="Proton acceptor" evidence="4">
    <location>
        <position position="354"/>
    </location>
</feature>
<sequence length="398" mass="42295">MAKAAVQNVFIVAAKRTPFGTFGGTLKDYTATELGGFAAKAALATLPSNLPIDSVIFGNVTQTDNTAPYIARHIGHRAGLPIHVPALSINRLCGSGFQAVVNAIQEIRVGDAQIVLTGGTESMSKAPYTLHNVRWGTRYGMDLKLEDFLATALIDQYPTKTPMGITAENLGNKYHVTREQCDEFALSSQKRWAAAKEAGHFDKEIAPVEVKTRKGTIEFTTDEHPRPQTTIESLKKLPPVFVKDTGLVTAGNASGISDGAGAIVVASEEAVNQHKLTPLARIVNYLAVGVEPTIMGIGPVPAIRGVLHRANMKLEDIGLIEVNEAFAAQYLAVEKELGLDRSIANTNGAISLGHPLAASGSRILAHLTYEMHRTGVKYALGSACIGGGQGIAVILEKV</sequence>
<dbReference type="GO" id="GO:0003985">
    <property type="term" value="F:acetyl-CoA C-acetyltransferase activity"/>
    <property type="evidence" value="ECO:0007669"/>
    <property type="project" value="TreeGrafter"/>
</dbReference>
<evidence type="ECO:0000256" key="5">
    <source>
        <dbReference type="RuleBase" id="RU003557"/>
    </source>
</evidence>
<keyword evidence="9" id="KW-1185">Reference proteome</keyword>
<name>A0A9N9FSV5_9GLOM</name>
<dbReference type="CDD" id="cd00751">
    <property type="entry name" value="thiolase"/>
    <property type="match status" value="1"/>
</dbReference>
<dbReference type="Gene3D" id="3.40.47.10">
    <property type="match status" value="2"/>
</dbReference>
<dbReference type="NCBIfam" id="TIGR01930">
    <property type="entry name" value="AcCoA-C-Actrans"/>
    <property type="match status" value="1"/>
</dbReference>
<accession>A0A9N9FSV5</accession>
<keyword evidence="2 5" id="KW-0808">Transferase</keyword>
<organism evidence="8 9">
    <name type="scientific">Paraglomus occultum</name>
    <dbReference type="NCBI Taxonomy" id="144539"/>
    <lineage>
        <taxon>Eukaryota</taxon>
        <taxon>Fungi</taxon>
        <taxon>Fungi incertae sedis</taxon>
        <taxon>Mucoromycota</taxon>
        <taxon>Glomeromycotina</taxon>
        <taxon>Glomeromycetes</taxon>
        <taxon>Paraglomerales</taxon>
        <taxon>Paraglomeraceae</taxon>
        <taxon>Paraglomus</taxon>
    </lineage>
</organism>
<evidence type="ECO:0000259" key="7">
    <source>
        <dbReference type="Pfam" id="PF02803"/>
    </source>
</evidence>
<evidence type="ECO:0000259" key="6">
    <source>
        <dbReference type="Pfam" id="PF00108"/>
    </source>
</evidence>
<dbReference type="OrthoDB" id="5404651at2759"/>
<evidence type="ECO:0000256" key="4">
    <source>
        <dbReference type="PIRSR" id="PIRSR000429-1"/>
    </source>
</evidence>
<dbReference type="EMBL" id="CAJVPJ010000752">
    <property type="protein sequence ID" value="CAG8553967.1"/>
    <property type="molecule type" value="Genomic_DNA"/>
</dbReference>
<comment type="similarity">
    <text evidence="1 5">Belongs to the thiolase-like superfamily. Thiolase family.</text>
</comment>
<evidence type="ECO:0000256" key="2">
    <source>
        <dbReference type="ARBA" id="ARBA00022679"/>
    </source>
</evidence>
<proteinExistence type="inferred from homology"/>
<feature type="domain" description="Thiolase N-terminal" evidence="6">
    <location>
        <begin position="9"/>
        <end position="269"/>
    </location>
</feature>
<dbReference type="Pfam" id="PF02803">
    <property type="entry name" value="Thiolase_C"/>
    <property type="match status" value="1"/>
</dbReference>
<dbReference type="Pfam" id="PF00108">
    <property type="entry name" value="Thiolase_N"/>
    <property type="match status" value="1"/>
</dbReference>
<dbReference type="InterPro" id="IPR016039">
    <property type="entry name" value="Thiolase-like"/>
</dbReference>
<dbReference type="Proteomes" id="UP000789572">
    <property type="component" value="Unassembled WGS sequence"/>
</dbReference>
<dbReference type="GO" id="GO:0006635">
    <property type="term" value="P:fatty acid beta-oxidation"/>
    <property type="evidence" value="ECO:0007669"/>
    <property type="project" value="TreeGrafter"/>
</dbReference>
<keyword evidence="3 5" id="KW-0012">Acyltransferase</keyword>